<accession>A0ACB9SCV4</accession>
<organism evidence="1 2">
    <name type="scientific">Melastoma candidum</name>
    <dbReference type="NCBI Taxonomy" id="119954"/>
    <lineage>
        <taxon>Eukaryota</taxon>
        <taxon>Viridiplantae</taxon>
        <taxon>Streptophyta</taxon>
        <taxon>Embryophyta</taxon>
        <taxon>Tracheophyta</taxon>
        <taxon>Spermatophyta</taxon>
        <taxon>Magnoliopsida</taxon>
        <taxon>eudicotyledons</taxon>
        <taxon>Gunneridae</taxon>
        <taxon>Pentapetalae</taxon>
        <taxon>rosids</taxon>
        <taxon>malvids</taxon>
        <taxon>Myrtales</taxon>
        <taxon>Melastomataceae</taxon>
        <taxon>Melastomatoideae</taxon>
        <taxon>Melastomateae</taxon>
        <taxon>Melastoma</taxon>
    </lineage>
</organism>
<proteinExistence type="predicted"/>
<protein>
    <submittedName>
        <fullName evidence="1">Uncharacterized protein</fullName>
    </submittedName>
</protein>
<dbReference type="Proteomes" id="UP001057402">
    <property type="component" value="Chromosome 1"/>
</dbReference>
<evidence type="ECO:0000313" key="1">
    <source>
        <dbReference type="EMBL" id="KAI4389009.1"/>
    </source>
</evidence>
<evidence type="ECO:0000313" key="2">
    <source>
        <dbReference type="Proteomes" id="UP001057402"/>
    </source>
</evidence>
<keyword evidence="2" id="KW-1185">Reference proteome</keyword>
<comment type="caution">
    <text evidence="1">The sequence shown here is derived from an EMBL/GenBank/DDBJ whole genome shotgun (WGS) entry which is preliminary data.</text>
</comment>
<gene>
    <name evidence="1" type="ORF">MLD38_001278</name>
</gene>
<dbReference type="EMBL" id="CM042880">
    <property type="protein sequence ID" value="KAI4389009.1"/>
    <property type="molecule type" value="Genomic_DNA"/>
</dbReference>
<sequence length="205" mass="24066">MRQGWRKGPWTPEEDELLKEYVKSHGDCKWSSVARLSGLKRNGKSCRLRWVNYLRPGLKRAPFTPLEEGIIIELHAIWGNKWSTIARYLPGRTDNEIKNYWRTHFKEREDKPYRDHKQKDKFEAPTSDAFLGQNKKDHCQPDGETRDHKMNDEQGYDSSSVGDQCLPWETPYPEIPYWPDLVVGDDPFLWAGGLWNFDDDLVVLS</sequence>
<name>A0ACB9SCV4_9MYRT</name>
<reference evidence="2" key="1">
    <citation type="journal article" date="2023" name="Front. Plant Sci.">
        <title>Chromosomal-level genome assembly of Melastoma candidum provides insights into trichome evolution.</title>
        <authorList>
            <person name="Zhong Y."/>
            <person name="Wu W."/>
            <person name="Sun C."/>
            <person name="Zou P."/>
            <person name="Liu Y."/>
            <person name="Dai S."/>
            <person name="Zhou R."/>
        </authorList>
    </citation>
    <scope>NUCLEOTIDE SEQUENCE [LARGE SCALE GENOMIC DNA]</scope>
</reference>